<dbReference type="Proteomes" id="UP000266301">
    <property type="component" value="Chromosome"/>
</dbReference>
<dbReference type="PIRSF" id="PIRSF002070">
    <property type="entry name" value="SSB"/>
    <property type="match status" value="1"/>
</dbReference>
<organism evidence="4 5">
    <name type="scientific">Clostridium fermenticellae</name>
    <dbReference type="NCBI Taxonomy" id="2068654"/>
    <lineage>
        <taxon>Bacteria</taxon>
        <taxon>Bacillati</taxon>
        <taxon>Bacillota</taxon>
        <taxon>Clostridia</taxon>
        <taxon>Eubacteriales</taxon>
        <taxon>Clostridiaceae</taxon>
        <taxon>Clostridium</taxon>
    </lineage>
</organism>
<dbReference type="Gene3D" id="2.40.50.140">
    <property type="entry name" value="Nucleic acid-binding proteins"/>
    <property type="match status" value="1"/>
</dbReference>
<dbReference type="InterPro" id="IPR011344">
    <property type="entry name" value="ssDNA-bd"/>
</dbReference>
<dbReference type="OrthoDB" id="9809878at2"/>
<dbReference type="PANTHER" id="PTHR10302">
    <property type="entry name" value="SINGLE-STRANDED DNA-BINDING PROTEIN"/>
    <property type="match status" value="1"/>
</dbReference>
<proteinExistence type="inferred from homology"/>
<evidence type="ECO:0000313" key="4">
    <source>
        <dbReference type="EMBL" id="AYD40694.1"/>
    </source>
</evidence>
<dbReference type="CDD" id="cd04496">
    <property type="entry name" value="SSB_OBF"/>
    <property type="match status" value="1"/>
</dbReference>
<dbReference type="EMBL" id="CP032416">
    <property type="protein sequence ID" value="AYD40694.1"/>
    <property type="molecule type" value="Genomic_DNA"/>
</dbReference>
<dbReference type="GO" id="GO:0003697">
    <property type="term" value="F:single-stranded DNA binding"/>
    <property type="evidence" value="ECO:0007669"/>
    <property type="project" value="UniProtKB-UniRule"/>
</dbReference>
<dbReference type="PANTHER" id="PTHR10302:SF27">
    <property type="entry name" value="SINGLE-STRANDED DNA-BINDING PROTEIN"/>
    <property type="match status" value="1"/>
</dbReference>
<dbReference type="AlphaFoldDB" id="A0A386H500"/>
<gene>
    <name evidence="4" type="primary">ssb</name>
    <name evidence="4" type="ORF">D4Z93_09180</name>
</gene>
<evidence type="ECO:0000256" key="2">
    <source>
        <dbReference type="HAMAP-Rule" id="MF_00984"/>
    </source>
</evidence>
<comment type="caution">
    <text evidence="2">Lacks conserved residue(s) required for the propagation of feature annotation.</text>
</comment>
<sequence length="112" mass="12650">MNKVMLIGRLTRDAELLQLRDSKRGAVKFTLAVDRDFKKKDGTKDADFIKVAYWSDHSSKLCPYLTKGKLIGISGKITTGNYINKDGDKKYFSLIQADNIKFLESKKDSNAV</sequence>
<dbReference type="NCBIfam" id="TIGR00621">
    <property type="entry name" value="ssb"/>
    <property type="match status" value="1"/>
</dbReference>
<dbReference type="PROSITE" id="PS50935">
    <property type="entry name" value="SSB"/>
    <property type="match status" value="1"/>
</dbReference>
<dbReference type="GO" id="GO:0006260">
    <property type="term" value="P:DNA replication"/>
    <property type="evidence" value="ECO:0007669"/>
    <property type="project" value="InterPro"/>
</dbReference>
<dbReference type="SUPFAM" id="SSF50249">
    <property type="entry name" value="Nucleic acid-binding proteins"/>
    <property type="match status" value="1"/>
</dbReference>
<dbReference type="RefSeq" id="WP_119972849.1">
    <property type="nucleotide sequence ID" value="NZ_CP032416.1"/>
</dbReference>
<keyword evidence="5" id="KW-1185">Reference proteome</keyword>
<dbReference type="InterPro" id="IPR012340">
    <property type="entry name" value="NA-bd_OB-fold"/>
</dbReference>
<accession>A0A386H500</accession>
<keyword evidence="1 2" id="KW-0238">DNA-binding</keyword>
<dbReference type="Pfam" id="PF00436">
    <property type="entry name" value="SSB"/>
    <property type="match status" value="1"/>
</dbReference>
<dbReference type="HAMAP" id="MF_00984">
    <property type="entry name" value="SSB"/>
    <property type="match status" value="1"/>
</dbReference>
<dbReference type="InterPro" id="IPR000424">
    <property type="entry name" value="Primosome_PriB/ssb"/>
</dbReference>
<protein>
    <recommendedName>
        <fullName evidence="2 3">Single-stranded DNA-binding protein</fullName>
        <shortName evidence="2">SSB</shortName>
    </recommendedName>
</protein>
<evidence type="ECO:0000256" key="1">
    <source>
        <dbReference type="ARBA" id="ARBA00023125"/>
    </source>
</evidence>
<comment type="subunit">
    <text evidence="2">Homotetramer.</text>
</comment>
<name>A0A386H500_9CLOT</name>
<dbReference type="KEGG" id="cfer:D4Z93_09180"/>
<evidence type="ECO:0000256" key="3">
    <source>
        <dbReference type="PIRNR" id="PIRNR002070"/>
    </source>
</evidence>
<reference evidence="4 5" key="1">
    <citation type="journal article" date="2019" name="Int. J. Syst. Evol. Microbiol.">
        <title>Clostridium fermenticellae sp. nov., isolated from the mud in a fermentation cellar for the production of the Chinese liquor, baijiu.</title>
        <authorList>
            <person name="Xu P.X."/>
            <person name="Chai L.J."/>
            <person name="Qiu T."/>
            <person name="Zhang X.J."/>
            <person name="Lu Z.M."/>
            <person name="Xiao C."/>
            <person name="Wang S.T."/>
            <person name="Shen C.H."/>
            <person name="Shi J.S."/>
            <person name="Xu Z.H."/>
        </authorList>
    </citation>
    <scope>NUCLEOTIDE SEQUENCE [LARGE SCALE GENOMIC DNA]</scope>
    <source>
        <strain evidence="4 5">JN500901</strain>
    </source>
</reference>
<evidence type="ECO:0000313" key="5">
    <source>
        <dbReference type="Proteomes" id="UP000266301"/>
    </source>
</evidence>
<dbReference type="GO" id="GO:0009295">
    <property type="term" value="C:nucleoid"/>
    <property type="evidence" value="ECO:0007669"/>
    <property type="project" value="TreeGrafter"/>
</dbReference>